<feature type="transmembrane region" description="Helical" evidence="8">
    <location>
        <begin position="98"/>
        <end position="116"/>
    </location>
</feature>
<feature type="compositionally biased region" description="Basic and acidic residues" evidence="7">
    <location>
        <begin position="495"/>
        <end position="513"/>
    </location>
</feature>
<feature type="transmembrane region" description="Helical" evidence="8">
    <location>
        <begin position="383"/>
        <end position="406"/>
    </location>
</feature>
<dbReference type="SUPFAM" id="SSF103473">
    <property type="entry name" value="MFS general substrate transporter"/>
    <property type="match status" value="1"/>
</dbReference>
<evidence type="ECO:0000313" key="11">
    <source>
        <dbReference type="Proteomes" id="UP000070054"/>
    </source>
</evidence>
<proteinExistence type="inferred from homology"/>
<reference evidence="10 11" key="1">
    <citation type="submission" date="2014-02" db="EMBL/GenBank/DDBJ databases">
        <title>The genome sequence of Colletotrichum nymphaeae SA-01.</title>
        <authorList>
            <person name="Baroncelli R."/>
            <person name="Thon M.R."/>
        </authorList>
    </citation>
    <scope>NUCLEOTIDE SEQUENCE [LARGE SCALE GENOMIC DNA]</scope>
    <source>
        <strain evidence="10 11">SA-01</strain>
    </source>
</reference>
<feature type="transmembrane region" description="Helical" evidence="8">
    <location>
        <begin position="330"/>
        <end position="350"/>
    </location>
</feature>
<feature type="transmembrane region" description="Helical" evidence="8">
    <location>
        <begin position="185"/>
        <end position="205"/>
    </location>
</feature>
<evidence type="ECO:0000256" key="4">
    <source>
        <dbReference type="ARBA" id="ARBA00022989"/>
    </source>
</evidence>
<evidence type="ECO:0000256" key="1">
    <source>
        <dbReference type="ARBA" id="ARBA00004141"/>
    </source>
</evidence>
<feature type="transmembrane region" description="Helical" evidence="8">
    <location>
        <begin position="217"/>
        <end position="239"/>
    </location>
</feature>
<evidence type="ECO:0000313" key="10">
    <source>
        <dbReference type="EMBL" id="KXH51055.1"/>
    </source>
</evidence>
<feature type="transmembrane region" description="Helical" evidence="8">
    <location>
        <begin position="451"/>
        <end position="472"/>
    </location>
</feature>
<evidence type="ECO:0000256" key="3">
    <source>
        <dbReference type="ARBA" id="ARBA00022692"/>
    </source>
</evidence>
<keyword evidence="4 8" id="KW-1133">Transmembrane helix</keyword>
<accession>A0A135TSE7</accession>
<dbReference type="FunFam" id="1.20.1250.20:FF:000065">
    <property type="entry name" value="Putative MFS pantothenate transporter"/>
    <property type="match status" value="1"/>
</dbReference>
<dbReference type="AlphaFoldDB" id="A0A135TSE7"/>
<keyword evidence="5 8" id="KW-0472">Membrane</keyword>
<comment type="caution">
    <text evidence="10">The sequence shown here is derived from an EMBL/GenBank/DDBJ whole genome shotgun (WGS) entry which is preliminary data.</text>
</comment>
<protein>
    <submittedName>
        <fullName evidence="10">Pantothenate transporter</fullName>
    </submittedName>
</protein>
<keyword evidence="3 8" id="KW-0812">Transmembrane</keyword>
<organism evidence="10 11">
    <name type="scientific">Colletotrichum nymphaeae SA-01</name>
    <dbReference type="NCBI Taxonomy" id="1460502"/>
    <lineage>
        <taxon>Eukaryota</taxon>
        <taxon>Fungi</taxon>
        <taxon>Dikarya</taxon>
        <taxon>Ascomycota</taxon>
        <taxon>Pezizomycotina</taxon>
        <taxon>Sordariomycetes</taxon>
        <taxon>Hypocreomycetidae</taxon>
        <taxon>Glomerellales</taxon>
        <taxon>Glomerellaceae</taxon>
        <taxon>Colletotrichum</taxon>
        <taxon>Colletotrichum acutatum species complex</taxon>
    </lineage>
</organism>
<feature type="region of interest" description="Disordered" evidence="7">
    <location>
        <begin position="487"/>
        <end position="515"/>
    </location>
</feature>
<dbReference type="EMBL" id="JEMN01001034">
    <property type="protein sequence ID" value="KXH51055.1"/>
    <property type="molecule type" value="Genomic_DNA"/>
</dbReference>
<sequence>MTSDGRKQDFEVSTDPEVQLASSEVGRWRVLSNISRKVWGDDPRERKYVRKLDTFLFSYVLLGYFIKYLDQNNYSNAFVSGMQEELDLYGNERNLLNTYFNIGIILGTIPAQMIQLKYVRPSIWIPACELGWSALTMIMASAKNVETLYALRFFIGLLESCSFPGFASILGSWYGKSQLAKRMALFEQTAAIAGMFSGYLQAGLYTGMNGTAGLSGWRWLFIMDGVISIPIALYGFFALPDLPHNTRAFYLQKEADHDQQDREYGMERIKAMGRKPPSKLTLKAIKEIYTSWQLWAFILPYLMVAEAGSGTGYFNLFLKSEGYSVVKTNILPTIGNAIQIVAAFAMGWLSDATGSRVLTVMFVQAMVLVSNIILSIWNVPKAALFAAFYLSYTGGAAQPIVISYGHEITQSNANLRQLLVATGNIFTYTFSAWMPVMLFPTYDAPKYKYGYQILILFGGLAVAGMYLLDFLYKRDLKRNPQLYEVEQQSDYDQLTSERRRDDSLRPSRNDFESRYGTVGHVDTSLRAK</sequence>
<evidence type="ECO:0000256" key="7">
    <source>
        <dbReference type="SAM" id="MobiDB-lite"/>
    </source>
</evidence>
<dbReference type="Gene3D" id="1.20.1250.20">
    <property type="entry name" value="MFS general substrate transporter like domains"/>
    <property type="match status" value="2"/>
</dbReference>
<dbReference type="GO" id="GO:0022857">
    <property type="term" value="F:transmembrane transporter activity"/>
    <property type="evidence" value="ECO:0007669"/>
    <property type="project" value="InterPro"/>
</dbReference>
<comment type="subcellular location">
    <subcellularLocation>
        <location evidence="1">Membrane</location>
        <topology evidence="1">Multi-pass membrane protein</topology>
    </subcellularLocation>
</comment>
<evidence type="ECO:0000256" key="2">
    <source>
        <dbReference type="ARBA" id="ARBA00022448"/>
    </source>
</evidence>
<evidence type="ECO:0000256" key="8">
    <source>
        <dbReference type="SAM" id="Phobius"/>
    </source>
</evidence>
<name>A0A135TSE7_9PEZI</name>
<feature type="transmembrane region" description="Helical" evidence="8">
    <location>
        <begin position="418"/>
        <end position="439"/>
    </location>
</feature>
<feature type="transmembrane region" description="Helical" evidence="8">
    <location>
        <begin position="357"/>
        <end position="377"/>
    </location>
</feature>
<keyword evidence="2" id="KW-0813">Transport</keyword>
<dbReference type="Pfam" id="PF07690">
    <property type="entry name" value="MFS_1"/>
    <property type="match status" value="1"/>
</dbReference>
<keyword evidence="11" id="KW-1185">Reference proteome</keyword>
<dbReference type="InterPro" id="IPR036259">
    <property type="entry name" value="MFS_trans_sf"/>
</dbReference>
<feature type="transmembrane region" description="Helical" evidence="8">
    <location>
        <begin position="148"/>
        <end position="173"/>
    </location>
</feature>
<dbReference type="Proteomes" id="UP000070054">
    <property type="component" value="Unassembled WGS sequence"/>
</dbReference>
<comment type="similarity">
    <text evidence="6">Belongs to the major facilitator superfamily. Allantoate permease family.</text>
</comment>
<dbReference type="InterPro" id="IPR011701">
    <property type="entry name" value="MFS"/>
</dbReference>
<gene>
    <name evidence="10" type="ORF">CNYM01_10968</name>
</gene>
<evidence type="ECO:0000256" key="6">
    <source>
        <dbReference type="ARBA" id="ARBA00037968"/>
    </source>
</evidence>
<evidence type="ECO:0000256" key="5">
    <source>
        <dbReference type="ARBA" id="ARBA00023136"/>
    </source>
</evidence>
<feature type="domain" description="Major facilitator superfamily (MFS) profile" evidence="9">
    <location>
        <begin position="56"/>
        <end position="476"/>
    </location>
</feature>
<feature type="transmembrane region" description="Helical" evidence="8">
    <location>
        <begin position="294"/>
        <end position="318"/>
    </location>
</feature>
<dbReference type="GO" id="GO:0016020">
    <property type="term" value="C:membrane"/>
    <property type="evidence" value="ECO:0007669"/>
    <property type="project" value="UniProtKB-SubCell"/>
</dbReference>
<dbReference type="OrthoDB" id="3639251at2759"/>
<evidence type="ECO:0000259" key="9">
    <source>
        <dbReference type="PROSITE" id="PS50850"/>
    </source>
</evidence>
<dbReference type="InterPro" id="IPR020846">
    <property type="entry name" value="MFS_dom"/>
</dbReference>
<dbReference type="PANTHER" id="PTHR43791:SF43">
    <property type="entry name" value="MAJOR FACILITATOR SUPERFAMILY (MFS) PROFILE DOMAIN-CONTAINING PROTEIN"/>
    <property type="match status" value="1"/>
</dbReference>
<dbReference type="PROSITE" id="PS50850">
    <property type="entry name" value="MFS"/>
    <property type="match status" value="1"/>
</dbReference>
<dbReference type="PANTHER" id="PTHR43791">
    <property type="entry name" value="PERMEASE-RELATED"/>
    <property type="match status" value="1"/>
</dbReference>